<evidence type="ECO:0000313" key="3">
    <source>
        <dbReference type="EMBL" id="ORX66970.1"/>
    </source>
</evidence>
<dbReference type="AlphaFoldDB" id="A0A1Y1W0C6"/>
<proteinExistence type="predicted"/>
<evidence type="ECO:0000313" key="4">
    <source>
        <dbReference type="Proteomes" id="UP000193922"/>
    </source>
</evidence>
<gene>
    <name evidence="3" type="ORF">DL89DRAFT_269977</name>
</gene>
<keyword evidence="2" id="KW-0812">Transmembrane</keyword>
<dbReference type="GeneID" id="63805157"/>
<keyword evidence="2" id="KW-0472">Membrane</keyword>
<organism evidence="3 4">
    <name type="scientific">Linderina pennispora</name>
    <dbReference type="NCBI Taxonomy" id="61395"/>
    <lineage>
        <taxon>Eukaryota</taxon>
        <taxon>Fungi</taxon>
        <taxon>Fungi incertae sedis</taxon>
        <taxon>Zoopagomycota</taxon>
        <taxon>Kickxellomycotina</taxon>
        <taxon>Kickxellomycetes</taxon>
        <taxon>Kickxellales</taxon>
        <taxon>Kickxellaceae</taxon>
        <taxon>Linderina</taxon>
    </lineage>
</organism>
<sequence length="598" mass="67938">MLLHDNPAITEKRDPLKRRLSSDEPPPRPAAVAHALSLTGVCQAWRDIALNILFEDAFFEDSPKTKVDVGYPQWIWPSKVLSSLAAALHLGIGAKVRSMSVDVDLRRLVNGASLREWPNNPVYGKVFNTVMTLNINLVAGVGIDHNALNSDDRSDQFCSIISNVFPNARAIRLLLVDRHWDILYGEFMETMYLKLLDGKGSVTLGPRDTLFRATDFDYIIPEIDTPLTKLTIRDIRSCSAACDLIRKHASTLEELDITCLCERYMFYIVQDMDDVDVIYPQLRKLSVKDGNGINSHIDNTIWTVNWFPALEDLSCSTESPEVHTMVIKLTSTTLKRAVLKMSSACCYSLLYGNTFDDCQYPEMEYFDATYTTTQDYSMETIDASLLMGSTATVLRSVGGDTLAYNEVKEDLEATNPLLQVFETSSIAATFDEALEFVKSRPHLRQFGINIVFPEEQLDQYLEHAQCYGRCTVDSEKETEHTEVLLPELNVRCFIDNHMDMICAQNDYLEEMFRRHHPVSERLIAFEATRYCMFAARESLVVASVVIVHLALLFPTVNQIYWGMKEYKRVIYRSDLRQHASFRAMEERLLALVSGGTLE</sequence>
<keyword evidence="4" id="KW-1185">Reference proteome</keyword>
<evidence type="ECO:0000256" key="1">
    <source>
        <dbReference type="SAM" id="MobiDB-lite"/>
    </source>
</evidence>
<accession>A0A1Y1W0C6</accession>
<evidence type="ECO:0008006" key="5">
    <source>
        <dbReference type="Google" id="ProtNLM"/>
    </source>
</evidence>
<name>A0A1Y1W0C6_9FUNG</name>
<protein>
    <recommendedName>
        <fullName evidence="5">F-box domain-containing protein</fullName>
    </recommendedName>
</protein>
<dbReference type="Proteomes" id="UP000193922">
    <property type="component" value="Unassembled WGS sequence"/>
</dbReference>
<feature type="transmembrane region" description="Helical" evidence="2">
    <location>
        <begin position="539"/>
        <end position="563"/>
    </location>
</feature>
<dbReference type="EMBL" id="MCFD01000014">
    <property type="protein sequence ID" value="ORX66970.1"/>
    <property type="molecule type" value="Genomic_DNA"/>
</dbReference>
<evidence type="ECO:0000256" key="2">
    <source>
        <dbReference type="SAM" id="Phobius"/>
    </source>
</evidence>
<feature type="region of interest" description="Disordered" evidence="1">
    <location>
        <begin position="1"/>
        <end position="28"/>
    </location>
</feature>
<dbReference type="RefSeq" id="XP_040740929.1">
    <property type="nucleotide sequence ID" value="XM_040888509.1"/>
</dbReference>
<reference evidence="3 4" key="1">
    <citation type="submission" date="2016-07" db="EMBL/GenBank/DDBJ databases">
        <title>Pervasive Adenine N6-methylation of Active Genes in Fungi.</title>
        <authorList>
            <consortium name="DOE Joint Genome Institute"/>
            <person name="Mondo S.J."/>
            <person name="Dannebaum R.O."/>
            <person name="Kuo R.C."/>
            <person name="Labutti K."/>
            <person name="Haridas S."/>
            <person name="Kuo A."/>
            <person name="Salamov A."/>
            <person name="Ahrendt S.R."/>
            <person name="Lipzen A."/>
            <person name="Sullivan W."/>
            <person name="Andreopoulos W.B."/>
            <person name="Clum A."/>
            <person name="Lindquist E."/>
            <person name="Daum C."/>
            <person name="Ramamoorthy G.K."/>
            <person name="Gryganskyi A."/>
            <person name="Culley D."/>
            <person name="Magnuson J.K."/>
            <person name="James T.Y."/>
            <person name="O'Malley M.A."/>
            <person name="Stajich J.E."/>
            <person name="Spatafora J.W."/>
            <person name="Visel A."/>
            <person name="Grigoriev I.V."/>
        </authorList>
    </citation>
    <scope>NUCLEOTIDE SEQUENCE [LARGE SCALE GENOMIC DNA]</scope>
    <source>
        <strain evidence="3 4">ATCC 12442</strain>
    </source>
</reference>
<keyword evidence="2" id="KW-1133">Transmembrane helix</keyword>
<comment type="caution">
    <text evidence="3">The sequence shown here is derived from an EMBL/GenBank/DDBJ whole genome shotgun (WGS) entry which is preliminary data.</text>
</comment>